<name>A0A3B3BIJ0_ORYME</name>
<protein>
    <submittedName>
        <fullName evidence="1">Uncharacterized protein</fullName>
    </submittedName>
</protein>
<reference evidence="1" key="2">
    <citation type="submission" date="2025-09" db="UniProtKB">
        <authorList>
            <consortium name="Ensembl"/>
        </authorList>
    </citation>
    <scope>IDENTIFICATION</scope>
</reference>
<sequence>QLCIISPLPPVLVFPVQTCYNSSAFCSNFRLLMSKLSNTRGCTDSTVKVSTLRMVKVVCWSPT</sequence>
<organism evidence="1 2">
    <name type="scientific">Oryzias melastigma</name>
    <name type="common">Marine medaka</name>
    <dbReference type="NCBI Taxonomy" id="30732"/>
    <lineage>
        <taxon>Eukaryota</taxon>
        <taxon>Metazoa</taxon>
        <taxon>Chordata</taxon>
        <taxon>Craniata</taxon>
        <taxon>Vertebrata</taxon>
        <taxon>Euteleostomi</taxon>
        <taxon>Actinopterygii</taxon>
        <taxon>Neopterygii</taxon>
        <taxon>Teleostei</taxon>
        <taxon>Neoteleostei</taxon>
        <taxon>Acanthomorphata</taxon>
        <taxon>Ovalentaria</taxon>
        <taxon>Atherinomorphae</taxon>
        <taxon>Beloniformes</taxon>
        <taxon>Adrianichthyidae</taxon>
        <taxon>Oryziinae</taxon>
        <taxon>Oryzias</taxon>
    </lineage>
</organism>
<dbReference type="PaxDb" id="30732-ENSOMEP00000004853"/>
<keyword evidence="2" id="KW-1185">Reference proteome</keyword>
<proteinExistence type="predicted"/>
<accession>A0A3B3BIJ0</accession>
<dbReference type="Proteomes" id="UP000261560">
    <property type="component" value="Unplaced"/>
</dbReference>
<dbReference type="AlphaFoldDB" id="A0A3B3BIJ0"/>
<dbReference type="Ensembl" id="ENSOMET00000008456.1">
    <property type="protein sequence ID" value="ENSOMEP00000004853.1"/>
    <property type="gene ID" value="ENSOMEG00000005844.1"/>
</dbReference>
<evidence type="ECO:0000313" key="2">
    <source>
        <dbReference type="Proteomes" id="UP000261560"/>
    </source>
</evidence>
<reference evidence="1" key="1">
    <citation type="submission" date="2025-08" db="UniProtKB">
        <authorList>
            <consortium name="Ensembl"/>
        </authorList>
    </citation>
    <scope>IDENTIFICATION</scope>
</reference>
<evidence type="ECO:0000313" key="1">
    <source>
        <dbReference type="Ensembl" id="ENSOMEP00000004853.1"/>
    </source>
</evidence>